<dbReference type="InterPro" id="IPR027277">
    <property type="entry name" value="NadC/ModD"/>
</dbReference>
<dbReference type="InterPro" id="IPR004393">
    <property type="entry name" value="NadC"/>
</dbReference>
<dbReference type="Pfam" id="PF02749">
    <property type="entry name" value="QRPTase_N"/>
    <property type="match status" value="1"/>
</dbReference>
<feature type="binding site" evidence="10">
    <location>
        <position position="169"/>
    </location>
    <ligand>
        <name>substrate</name>
    </ligand>
</feature>
<dbReference type="AlphaFoldDB" id="A0A7M2WS73"/>
<dbReference type="InterPro" id="IPR013785">
    <property type="entry name" value="Aldolase_TIM"/>
</dbReference>
<evidence type="ECO:0000256" key="8">
    <source>
        <dbReference type="ARBA" id="ARBA00033102"/>
    </source>
</evidence>
<sequence>MTFPFPPIDDLKELIQLARREDLGPGDGDDVTSRLTLPEDQIAVGTLLQKQIGVVCGLPIVEMVCRAYDERLRVEMIPGFHMEIIEGRYSDQRTTPLLRVRGPVRSLLSAERVILNFLQHMSGVATQTNRFVRRVAGTQAKIYDTRKTRPGFRSLDKYAVLSGGGENHRIGLFHGILAKDNHVAGVAVRDLRDWAIRLVARSRAESPDRFLEIEVTALDQLQELLKVEGIHCILLDNMDCPTMEQAVHMRDAAGRKGTLALEASGGVTLDTVRSIAMTGVERIAVGAVTHSAPALDISLEIET</sequence>
<protein>
    <recommendedName>
        <fullName evidence="4">nicotinate-nucleotide diphosphorylase (carboxylating)</fullName>
        <ecNumber evidence="4">2.4.2.19</ecNumber>
    </recommendedName>
    <alternativeName>
        <fullName evidence="8">Quinolinate phosphoribosyltransferase [decarboxylating]</fullName>
    </alternativeName>
</protein>
<dbReference type="InterPro" id="IPR002638">
    <property type="entry name" value="Quinolinate_PRibosylTrfase_C"/>
</dbReference>
<evidence type="ECO:0000259" key="12">
    <source>
        <dbReference type="Pfam" id="PF02749"/>
    </source>
</evidence>
<dbReference type="FunFam" id="3.20.20.70:FF:000030">
    <property type="entry name" value="Nicotinate-nucleotide pyrophosphorylase, carboxylating"/>
    <property type="match status" value="1"/>
</dbReference>
<dbReference type="RefSeq" id="WP_206291294.1">
    <property type="nucleotide sequence ID" value="NZ_CP063458.1"/>
</dbReference>
<dbReference type="InterPro" id="IPR037128">
    <property type="entry name" value="Quinolinate_PRibosylTase_N_sf"/>
</dbReference>
<accession>A0A7M2WS73</accession>
<dbReference type="Gene3D" id="3.90.1170.20">
    <property type="entry name" value="Quinolinate phosphoribosyl transferase, N-terminal domain"/>
    <property type="match status" value="1"/>
</dbReference>
<feature type="domain" description="Quinolinate phosphoribosyl transferase C-terminal" evidence="11">
    <location>
        <begin position="124"/>
        <end position="300"/>
    </location>
</feature>
<comment type="pathway">
    <text evidence="2">Cofactor biosynthesis; NAD(+) biosynthesis; nicotinate D-ribonucleotide from quinolinate: step 1/1.</text>
</comment>
<dbReference type="SUPFAM" id="SSF54675">
    <property type="entry name" value="Nicotinate/Quinolinate PRTase N-terminal domain-like"/>
    <property type="match status" value="1"/>
</dbReference>
<feature type="binding site" evidence="10">
    <location>
        <position position="214"/>
    </location>
    <ligand>
        <name>substrate</name>
    </ligand>
</feature>
<proteinExistence type="inferred from homology"/>
<dbReference type="SUPFAM" id="SSF51690">
    <property type="entry name" value="Nicotinate/Quinolinate PRTase C-terminal domain-like"/>
    <property type="match status" value="1"/>
</dbReference>
<feature type="binding site" evidence="10">
    <location>
        <position position="112"/>
    </location>
    <ligand>
        <name>substrate</name>
    </ligand>
</feature>
<evidence type="ECO:0000256" key="2">
    <source>
        <dbReference type="ARBA" id="ARBA00004893"/>
    </source>
</evidence>
<dbReference type="Proteomes" id="UP000593765">
    <property type="component" value="Chromosome"/>
</dbReference>
<evidence type="ECO:0000256" key="3">
    <source>
        <dbReference type="ARBA" id="ARBA00009400"/>
    </source>
</evidence>
<evidence type="ECO:0000256" key="10">
    <source>
        <dbReference type="PIRSR" id="PIRSR006250-1"/>
    </source>
</evidence>
<dbReference type="EC" id="2.4.2.19" evidence="4"/>
<evidence type="ECO:0000313" key="13">
    <source>
        <dbReference type="EMBL" id="QOV88316.1"/>
    </source>
</evidence>
<feature type="binding site" evidence="10">
    <location>
        <begin position="285"/>
        <end position="287"/>
    </location>
    <ligand>
        <name>substrate</name>
    </ligand>
</feature>
<dbReference type="GO" id="GO:0004514">
    <property type="term" value="F:nicotinate-nucleotide diphosphorylase (carboxylating) activity"/>
    <property type="evidence" value="ECO:0007669"/>
    <property type="project" value="UniProtKB-EC"/>
</dbReference>
<name>A0A7M2WS73_9BACT</name>
<evidence type="ECO:0000256" key="9">
    <source>
        <dbReference type="PIRNR" id="PIRNR006250"/>
    </source>
</evidence>
<dbReference type="CDD" id="cd01572">
    <property type="entry name" value="QPRTase"/>
    <property type="match status" value="1"/>
</dbReference>
<feature type="binding site" evidence="10">
    <location>
        <position position="236"/>
    </location>
    <ligand>
        <name>substrate</name>
    </ligand>
</feature>
<evidence type="ECO:0000256" key="4">
    <source>
        <dbReference type="ARBA" id="ARBA00011944"/>
    </source>
</evidence>
<dbReference type="InterPro" id="IPR022412">
    <property type="entry name" value="Quinolinate_PRibosylTrfase_N"/>
</dbReference>
<feature type="binding site" evidence="10">
    <location>
        <begin position="145"/>
        <end position="147"/>
    </location>
    <ligand>
        <name>substrate</name>
    </ligand>
</feature>
<organism evidence="13 14">
    <name type="scientific">Humisphaera borealis</name>
    <dbReference type="NCBI Taxonomy" id="2807512"/>
    <lineage>
        <taxon>Bacteria</taxon>
        <taxon>Pseudomonadati</taxon>
        <taxon>Planctomycetota</taxon>
        <taxon>Phycisphaerae</taxon>
        <taxon>Tepidisphaerales</taxon>
        <taxon>Tepidisphaeraceae</taxon>
        <taxon>Humisphaera</taxon>
    </lineage>
</organism>
<evidence type="ECO:0000256" key="6">
    <source>
        <dbReference type="ARBA" id="ARBA00022676"/>
    </source>
</evidence>
<dbReference type="GO" id="GO:0005737">
    <property type="term" value="C:cytoplasm"/>
    <property type="evidence" value="ECO:0007669"/>
    <property type="project" value="TreeGrafter"/>
</dbReference>
<evidence type="ECO:0000256" key="7">
    <source>
        <dbReference type="ARBA" id="ARBA00022679"/>
    </source>
</evidence>
<keyword evidence="14" id="KW-1185">Reference proteome</keyword>
<gene>
    <name evidence="13" type="primary">nadC</name>
    <name evidence="13" type="ORF">IPV69_18980</name>
</gene>
<comment type="similarity">
    <text evidence="3 9">Belongs to the NadC/ModD family.</text>
</comment>
<dbReference type="InterPro" id="IPR036068">
    <property type="entry name" value="Nicotinate_pribotase-like_C"/>
</dbReference>
<feature type="domain" description="Quinolinate phosphoribosyl transferase N-terminal" evidence="12">
    <location>
        <begin position="30"/>
        <end position="122"/>
    </location>
</feature>
<dbReference type="PIRSF" id="PIRSF006250">
    <property type="entry name" value="NadC_ModD"/>
    <property type="match status" value="1"/>
</dbReference>
<dbReference type="KEGG" id="hbs:IPV69_18980"/>
<dbReference type="PANTHER" id="PTHR32179:SF3">
    <property type="entry name" value="NICOTINATE-NUCLEOTIDE PYROPHOSPHORYLASE [CARBOXYLATING]"/>
    <property type="match status" value="1"/>
</dbReference>
<dbReference type="UniPathway" id="UPA00253">
    <property type="reaction ID" value="UER00331"/>
</dbReference>
<dbReference type="GO" id="GO:0009435">
    <property type="term" value="P:NAD+ biosynthetic process"/>
    <property type="evidence" value="ECO:0007669"/>
    <property type="project" value="UniProtKB-UniPathway"/>
</dbReference>
<comment type="function">
    <text evidence="1">Involved in the catabolism of quinolinic acid (QA).</text>
</comment>
<keyword evidence="5" id="KW-0662">Pyridine nucleotide biosynthesis</keyword>
<evidence type="ECO:0000313" key="14">
    <source>
        <dbReference type="Proteomes" id="UP000593765"/>
    </source>
</evidence>
<dbReference type="GO" id="GO:0034213">
    <property type="term" value="P:quinolinate catabolic process"/>
    <property type="evidence" value="ECO:0007669"/>
    <property type="project" value="TreeGrafter"/>
</dbReference>
<keyword evidence="7 9" id="KW-0808">Transferase</keyword>
<dbReference type="Pfam" id="PF01729">
    <property type="entry name" value="QRPTase_C"/>
    <property type="match status" value="1"/>
</dbReference>
<reference evidence="13 14" key="1">
    <citation type="submission" date="2020-10" db="EMBL/GenBank/DDBJ databases">
        <title>Wide distribution of Phycisphaera-like planctomycetes from WD2101 soil group in peatlands and genome analysis of the first cultivated representative.</title>
        <authorList>
            <person name="Dedysh S.N."/>
            <person name="Beletsky A.V."/>
            <person name="Ivanova A."/>
            <person name="Kulichevskaya I.S."/>
            <person name="Suzina N.E."/>
            <person name="Philippov D.A."/>
            <person name="Rakitin A.L."/>
            <person name="Mardanov A.V."/>
            <person name="Ravin N.V."/>
        </authorList>
    </citation>
    <scope>NUCLEOTIDE SEQUENCE [LARGE SCALE GENOMIC DNA]</scope>
    <source>
        <strain evidence="13 14">M1803</strain>
    </source>
</reference>
<evidence type="ECO:0000256" key="5">
    <source>
        <dbReference type="ARBA" id="ARBA00022642"/>
    </source>
</evidence>
<dbReference type="EMBL" id="CP063458">
    <property type="protein sequence ID" value="QOV88316.1"/>
    <property type="molecule type" value="Genomic_DNA"/>
</dbReference>
<dbReference type="Gene3D" id="3.20.20.70">
    <property type="entry name" value="Aldolase class I"/>
    <property type="match status" value="1"/>
</dbReference>
<feature type="binding site" evidence="10">
    <location>
        <position position="179"/>
    </location>
    <ligand>
        <name>substrate</name>
    </ligand>
</feature>
<dbReference type="PANTHER" id="PTHR32179">
    <property type="entry name" value="NICOTINATE-NUCLEOTIDE PYROPHOSPHORYLASE [CARBOXYLATING]"/>
    <property type="match status" value="1"/>
</dbReference>
<dbReference type="NCBIfam" id="TIGR00078">
    <property type="entry name" value="nadC"/>
    <property type="match status" value="1"/>
</dbReference>
<evidence type="ECO:0000259" key="11">
    <source>
        <dbReference type="Pfam" id="PF01729"/>
    </source>
</evidence>
<keyword evidence="6 9" id="KW-0328">Glycosyltransferase</keyword>
<feature type="binding site" evidence="10">
    <location>
        <begin position="264"/>
        <end position="266"/>
    </location>
    <ligand>
        <name>substrate</name>
    </ligand>
</feature>
<evidence type="ECO:0000256" key="1">
    <source>
        <dbReference type="ARBA" id="ARBA00003237"/>
    </source>
</evidence>